<keyword evidence="8" id="KW-0997">Cell inner membrane</keyword>
<evidence type="ECO:0000256" key="7">
    <source>
        <dbReference type="ARBA" id="ARBA00023306"/>
    </source>
</evidence>
<evidence type="ECO:0000256" key="4">
    <source>
        <dbReference type="ARBA" id="ARBA00022692"/>
    </source>
</evidence>
<evidence type="ECO:0000313" key="12">
    <source>
        <dbReference type="Proteomes" id="UP000035760"/>
    </source>
</evidence>
<evidence type="ECO:0000256" key="5">
    <source>
        <dbReference type="ARBA" id="ARBA00022989"/>
    </source>
</evidence>
<dbReference type="GO" id="GO:0043093">
    <property type="term" value="P:FtsZ-dependent cytokinesis"/>
    <property type="evidence" value="ECO:0007669"/>
    <property type="project" value="UniProtKB-UniRule"/>
</dbReference>
<accession>W6M1Q7</accession>
<comment type="subcellular location">
    <subcellularLocation>
        <location evidence="8">Cell inner membrane</location>
        <topology evidence="8">Single-pass type II membrane protein</topology>
    </subcellularLocation>
    <subcellularLocation>
        <location evidence="1">Cell membrane</location>
        <topology evidence="1">Single-pass type II membrane protein</topology>
    </subcellularLocation>
    <text evidence="8">Localizes to the division septum where it forms a ring structure.</text>
</comment>
<evidence type="ECO:0000256" key="10">
    <source>
        <dbReference type="SAM" id="Coils"/>
    </source>
</evidence>
<keyword evidence="6 8" id="KW-0472">Membrane</keyword>
<comment type="subunit">
    <text evidence="8">Part of a complex composed of FtsB, FtsL and FtsQ.</text>
</comment>
<comment type="caution">
    <text evidence="11">The sequence shown here is derived from an EMBL/GenBank/DDBJ whole genome shotgun (WGS) entry which is preliminary data.</text>
</comment>
<dbReference type="GO" id="GO:0032153">
    <property type="term" value="C:cell division site"/>
    <property type="evidence" value="ECO:0007669"/>
    <property type="project" value="UniProtKB-UniRule"/>
</dbReference>
<evidence type="ECO:0000256" key="9">
    <source>
        <dbReference type="NCBIfam" id="TIGR02209"/>
    </source>
</evidence>
<dbReference type="InterPro" id="IPR011922">
    <property type="entry name" value="Cell_div_FtsL"/>
</dbReference>
<feature type="coiled-coil region" evidence="10">
    <location>
        <begin position="29"/>
        <end position="58"/>
    </location>
</feature>
<dbReference type="NCBIfam" id="TIGR02209">
    <property type="entry name" value="ftsL_broad"/>
    <property type="match status" value="1"/>
</dbReference>
<dbReference type="STRING" id="1400863.BN873_150154"/>
<comment type="similarity">
    <text evidence="8">Belongs to the FtsL family.</text>
</comment>
<keyword evidence="7 8" id="KW-0131">Cell cycle</keyword>
<keyword evidence="10" id="KW-0175">Coiled coil</keyword>
<dbReference type="PANTHER" id="PTHR37479:SF1">
    <property type="entry name" value="CELL DIVISION PROTEIN FTSL"/>
    <property type="match status" value="1"/>
</dbReference>
<keyword evidence="3 8" id="KW-0132">Cell division</keyword>
<evidence type="ECO:0000256" key="8">
    <source>
        <dbReference type="HAMAP-Rule" id="MF_00910"/>
    </source>
</evidence>
<evidence type="ECO:0000313" key="11">
    <source>
        <dbReference type="EMBL" id="CDI01366.1"/>
    </source>
</evidence>
<dbReference type="OrthoDB" id="5298556at2"/>
<dbReference type="Pfam" id="PF04999">
    <property type="entry name" value="FtsL"/>
    <property type="match status" value="1"/>
</dbReference>
<keyword evidence="5 8" id="KW-1133">Transmembrane helix</keyword>
<dbReference type="Proteomes" id="UP000035760">
    <property type="component" value="Unassembled WGS sequence"/>
</dbReference>
<sequence>MKKEVVLVALLAVAVLASGIGVVYTRHINRQLFIQLQKLHVERDNLEVERELLQLEQSTLVTDAAVEDIARRRLNMLTPDPGEVFYITPHE</sequence>
<proteinExistence type="inferred from homology"/>
<keyword evidence="4 8" id="KW-0812">Transmembrane</keyword>
<comment type="function">
    <text evidence="8">Essential cell division protein. May link together the upstream cell division proteins, which are predominantly cytoplasmic, with the downstream cell division proteins, which are predominantly periplasmic.</text>
</comment>
<keyword evidence="2 8" id="KW-1003">Cell membrane</keyword>
<dbReference type="EMBL" id="CBTJ020000020">
    <property type="protein sequence ID" value="CDI01366.1"/>
    <property type="molecule type" value="Genomic_DNA"/>
</dbReference>
<evidence type="ECO:0000256" key="3">
    <source>
        <dbReference type="ARBA" id="ARBA00022618"/>
    </source>
</evidence>
<organism evidence="11 12">
    <name type="scientific">Candidatus Competibacter denitrificans Run_A_D11</name>
    <dbReference type="NCBI Taxonomy" id="1400863"/>
    <lineage>
        <taxon>Bacteria</taxon>
        <taxon>Pseudomonadati</taxon>
        <taxon>Pseudomonadota</taxon>
        <taxon>Gammaproteobacteria</taxon>
        <taxon>Candidatus Competibacteraceae</taxon>
        <taxon>Candidatus Competibacter</taxon>
    </lineage>
</organism>
<reference evidence="11" key="1">
    <citation type="submission" date="2013-07" db="EMBL/GenBank/DDBJ databases">
        <authorList>
            <person name="McIlroy S."/>
        </authorList>
    </citation>
    <scope>NUCLEOTIDE SEQUENCE [LARGE SCALE GENOMIC DNA]</scope>
    <source>
        <strain evidence="11">Run_A_D11</strain>
    </source>
</reference>
<gene>
    <name evidence="8" type="primary">ftsL</name>
    <name evidence="11" type="ORF">BN873_150154</name>
</gene>
<evidence type="ECO:0000256" key="1">
    <source>
        <dbReference type="ARBA" id="ARBA00004401"/>
    </source>
</evidence>
<evidence type="ECO:0000256" key="2">
    <source>
        <dbReference type="ARBA" id="ARBA00022475"/>
    </source>
</evidence>
<keyword evidence="12" id="KW-1185">Reference proteome</keyword>
<protein>
    <recommendedName>
        <fullName evidence="8 9">Cell division protein FtsL</fullName>
    </recommendedName>
</protein>
<evidence type="ECO:0000256" key="6">
    <source>
        <dbReference type="ARBA" id="ARBA00023136"/>
    </source>
</evidence>
<dbReference type="GO" id="GO:0005886">
    <property type="term" value="C:plasma membrane"/>
    <property type="evidence" value="ECO:0007669"/>
    <property type="project" value="UniProtKB-SubCell"/>
</dbReference>
<name>W6M1Q7_9GAMM</name>
<dbReference type="RefSeq" id="WP_048670469.1">
    <property type="nucleotide sequence ID" value="NZ_CBTJ020000020.1"/>
</dbReference>
<dbReference type="PANTHER" id="PTHR37479">
    <property type="entry name" value="CELL DIVISION PROTEIN FTSL"/>
    <property type="match status" value="1"/>
</dbReference>
<dbReference type="HAMAP" id="MF_00910">
    <property type="entry name" value="FtsL"/>
    <property type="match status" value="1"/>
</dbReference>
<reference evidence="11" key="2">
    <citation type="submission" date="2014-03" db="EMBL/GenBank/DDBJ databases">
        <title>Candidatus Competibacter-lineage genomes retrieved from metagenomes reveal functional metabolic diversity.</title>
        <authorList>
            <person name="McIlroy S.J."/>
            <person name="Albertsen M."/>
            <person name="Andresen E.K."/>
            <person name="Saunders A.M."/>
            <person name="Kristiansen R."/>
            <person name="Stokholm-Bjerregaard M."/>
            <person name="Nielsen K.L."/>
            <person name="Nielsen P.H."/>
        </authorList>
    </citation>
    <scope>NUCLEOTIDE SEQUENCE</scope>
    <source>
        <strain evidence="11">Run_A_D11</strain>
    </source>
</reference>
<dbReference type="AlphaFoldDB" id="W6M1Q7"/>